<dbReference type="PANTHER" id="PTHR37534:SF11">
    <property type="entry name" value="ZN(II)2CYS6 TRANSCRIPTION FACTOR (EUROFUNG)"/>
    <property type="match status" value="1"/>
</dbReference>
<dbReference type="Proteomes" id="UP000777438">
    <property type="component" value="Unassembled WGS sequence"/>
</dbReference>
<dbReference type="PANTHER" id="PTHR37534">
    <property type="entry name" value="TRANSCRIPTIONAL ACTIVATOR PROTEIN UGA3"/>
    <property type="match status" value="1"/>
</dbReference>
<organism evidence="3 4">
    <name type="scientific">Thelonectria olida</name>
    <dbReference type="NCBI Taxonomy" id="1576542"/>
    <lineage>
        <taxon>Eukaryota</taxon>
        <taxon>Fungi</taxon>
        <taxon>Dikarya</taxon>
        <taxon>Ascomycota</taxon>
        <taxon>Pezizomycotina</taxon>
        <taxon>Sordariomycetes</taxon>
        <taxon>Hypocreomycetidae</taxon>
        <taxon>Hypocreales</taxon>
        <taxon>Nectriaceae</taxon>
        <taxon>Thelonectria</taxon>
    </lineage>
</organism>
<protein>
    <submittedName>
        <fullName evidence="3">Fungal-specific transcription factor domain-containing protein</fullName>
    </submittedName>
</protein>
<evidence type="ECO:0000313" key="3">
    <source>
        <dbReference type="EMBL" id="KAH6873420.1"/>
    </source>
</evidence>
<evidence type="ECO:0000256" key="2">
    <source>
        <dbReference type="ARBA" id="ARBA00023242"/>
    </source>
</evidence>
<gene>
    <name evidence="3" type="ORF">B0T10DRAFT_499744</name>
</gene>
<accession>A0A9P8VS75</accession>
<proteinExistence type="predicted"/>
<dbReference type="Pfam" id="PF11951">
    <property type="entry name" value="Fungal_trans_2"/>
    <property type="match status" value="1"/>
</dbReference>
<dbReference type="GO" id="GO:0003700">
    <property type="term" value="F:DNA-binding transcription factor activity"/>
    <property type="evidence" value="ECO:0007669"/>
    <property type="project" value="TreeGrafter"/>
</dbReference>
<dbReference type="InterPro" id="IPR021858">
    <property type="entry name" value="Fun_TF"/>
</dbReference>
<reference evidence="3 4" key="1">
    <citation type="journal article" date="2021" name="Nat. Commun.">
        <title>Genetic determinants of endophytism in the Arabidopsis root mycobiome.</title>
        <authorList>
            <person name="Mesny F."/>
            <person name="Miyauchi S."/>
            <person name="Thiergart T."/>
            <person name="Pickel B."/>
            <person name="Atanasova L."/>
            <person name="Karlsson M."/>
            <person name="Huettel B."/>
            <person name="Barry K.W."/>
            <person name="Haridas S."/>
            <person name="Chen C."/>
            <person name="Bauer D."/>
            <person name="Andreopoulos W."/>
            <person name="Pangilinan J."/>
            <person name="LaButti K."/>
            <person name="Riley R."/>
            <person name="Lipzen A."/>
            <person name="Clum A."/>
            <person name="Drula E."/>
            <person name="Henrissat B."/>
            <person name="Kohler A."/>
            <person name="Grigoriev I.V."/>
            <person name="Martin F.M."/>
            <person name="Hacquard S."/>
        </authorList>
    </citation>
    <scope>NUCLEOTIDE SEQUENCE [LARGE SCALE GENOMIC DNA]</scope>
    <source>
        <strain evidence="3 4">MPI-CAGE-CH-0241</strain>
    </source>
</reference>
<dbReference type="GO" id="GO:0000976">
    <property type="term" value="F:transcription cis-regulatory region binding"/>
    <property type="evidence" value="ECO:0007669"/>
    <property type="project" value="TreeGrafter"/>
</dbReference>
<evidence type="ECO:0000313" key="4">
    <source>
        <dbReference type="Proteomes" id="UP000777438"/>
    </source>
</evidence>
<name>A0A9P8VS75_9HYPO</name>
<comment type="caution">
    <text evidence="3">The sequence shown here is derived from an EMBL/GenBank/DDBJ whole genome shotgun (WGS) entry which is preliminary data.</text>
</comment>
<dbReference type="OrthoDB" id="3172332at2759"/>
<dbReference type="GO" id="GO:0005634">
    <property type="term" value="C:nucleus"/>
    <property type="evidence" value="ECO:0007669"/>
    <property type="project" value="UniProtKB-SubCell"/>
</dbReference>
<evidence type="ECO:0000256" key="1">
    <source>
        <dbReference type="ARBA" id="ARBA00004123"/>
    </source>
</evidence>
<keyword evidence="2" id="KW-0539">Nucleus</keyword>
<dbReference type="AlphaFoldDB" id="A0A9P8VS75"/>
<dbReference type="EMBL" id="JAGPYM010000046">
    <property type="protein sequence ID" value="KAH6873420.1"/>
    <property type="molecule type" value="Genomic_DNA"/>
</dbReference>
<sequence>MQWWFDKACNILVADTSANPLSYPILEHIASSSALLHALQSISSGHRQYFDRSCFPKCLQQRSMALSQVRRELQETNASPVASFFSIMMLGMSAPWIDGSFRDTGIEHFIGARAVLDTILSKRSNWKDHAVQVIMGFYLFWDMAISLVAEPALLPRLNTPEIIDMVAEMDGYSHPIGGFPIRVFYLLARIHRYYREIMEGLARDLAFEFDMEDQLSGWQCSSENEHFELLANAFRTQGLMVLYRAKSLLVLPGFDDENLEAKISDYAHRTVVQLLQTPVTQHCFNMQAPPLTLTAAELTAEHAKERVDVVGRLRAIYSLSRVATILAAIELLEELWAMRDAGVKITYFELMEWKGWKLNLV</sequence>
<dbReference type="GO" id="GO:0045944">
    <property type="term" value="P:positive regulation of transcription by RNA polymerase II"/>
    <property type="evidence" value="ECO:0007669"/>
    <property type="project" value="TreeGrafter"/>
</dbReference>
<comment type="subcellular location">
    <subcellularLocation>
        <location evidence="1">Nucleus</location>
    </subcellularLocation>
</comment>
<keyword evidence="4" id="KW-1185">Reference proteome</keyword>